<dbReference type="InterPro" id="IPR025648">
    <property type="entry name" value="DUF4358"/>
</dbReference>
<gene>
    <name evidence="1" type="ORF">FE784_20100</name>
</gene>
<dbReference type="EMBL" id="VDCQ01000029">
    <property type="protein sequence ID" value="TNJ64491.1"/>
    <property type="molecule type" value="Genomic_DNA"/>
</dbReference>
<dbReference type="OrthoDB" id="1797583at2"/>
<dbReference type="Proteomes" id="UP000307943">
    <property type="component" value="Unassembled WGS sequence"/>
</dbReference>
<protein>
    <submittedName>
        <fullName evidence="1">DUF4358 domain-containing protein</fullName>
    </submittedName>
</protein>
<evidence type="ECO:0000313" key="1">
    <source>
        <dbReference type="EMBL" id="TNJ64491.1"/>
    </source>
</evidence>
<proteinExistence type="predicted"/>
<comment type="caution">
    <text evidence="1">The sequence shown here is derived from an EMBL/GenBank/DDBJ whole genome shotgun (WGS) entry which is preliminary data.</text>
</comment>
<dbReference type="AlphaFoldDB" id="A0A5C4T5Y6"/>
<evidence type="ECO:0000313" key="2">
    <source>
        <dbReference type="Proteomes" id="UP000307943"/>
    </source>
</evidence>
<keyword evidence="2" id="KW-1185">Reference proteome</keyword>
<accession>A0A5C4T5Y6</accession>
<name>A0A5C4T5Y6_9BACL</name>
<sequence>MPLGFFFSSQTVKFKDYRPEEYYLIEKHVLKSNGPFVFFAVLKDADRMERAFDEALKQTT</sequence>
<reference evidence="1 2" key="1">
    <citation type="submission" date="2019-05" db="EMBL/GenBank/DDBJ databases">
        <title>We sequenced the genome of Paenibacillus hemerocallicola KCTC 33185 for further insight into its adaptation and study the phylogeny of Paenibacillus.</title>
        <authorList>
            <person name="Narsing Rao M.P."/>
        </authorList>
    </citation>
    <scope>NUCLEOTIDE SEQUENCE [LARGE SCALE GENOMIC DNA]</scope>
    <source>
        <strain evidence="1 2">KCTC 33185</strain>
    </source>
</reference>
<dbReference type="Pfam" id="PF14270">
    <property type="entry name" value="DUF4358"/>
    <property type="match status" value="1"/>
</dbReference>
<organism evidence="1 2">
    <name type="scientific">Paenibacillus hemerocallicola</name>
    <dbReference type="NCBI Taxonomy" id="1172614"/>
    <lineage>
        <taxon>Bacteria</taxon>
        <taxon>Bacillati</taxon>
        <taxon>Bacillota</taxon>
        <taxon>Bacilli</taxon>
        <taxon>Bacillales</taxon>
        <taxon>Paenibacillaceae</taxon>
        <taxon>Paenibacillus</taxon>
    </lineage>
</organism>